<gene>
    <name evidence="11" type="ORF">ACFFQA_09185</name>
</gene>
<sequence length="260" mass="28601">MTQTGHPPAVDATHALSSVPSAAARGEHPVPGRIRYYFGPMACGKSTLALQIDHNHARQGRRGLLLVRHDRSGTPTISSRIGITRAAVEVHEEMNIQELVRAQWAGNQRVDYLIVDEAQFLSPCQVEQLAELADHAQVDVYCFGLAIDFRSHLFPGAQRLVELADELHPVQVEVLCWCGLPGRFNARTQDNRVLREGDTVLVADTADTADNTDNTDNEPAEDHEATGEESTVRYQVLCRRHYRSGDLGPRAVPAGQLSLA</sequence>
<comment type="caution">
    <text evidence="11">The sequence shown here is derived from an EMBL/GenBank/DDBJ whole genome shotgun (WGS) entry which is preliminary data.</text>
</comment>
<evidence type="ECO:0000256" key="2">
    <source>
        <dbReference type="ARBA" id="ARBA00012118"/>
    </source>
</evidence>
<keyword evidence="3 8" id="KW-0237">DNA synthesis</keyword>
<evidence type="ECO:0000256" key="6">
    <source>
        <dbReference type="ARBA" id="ARBA00022777"/>
    </source>
</evidence>
<dbReference type="RefSeq" id="WP_377851275.1">
    <property type="nucleotide sequence ID" value="NZ_JBHLZU010000007.1"/>
</dbReference>
<dbReference type="SUPFAM" id="SSF52540">
    <property type="entry name" value="P-loop containing nucleoside triphosphate hydrolases"/>
    <property type="match status" value="1"/>
</dbReference>
<evidence type="ECO:0000313" key="12">
    <source>
        <dbReference type="Proteomes" id="UP001589693"/>
    </source>
</evidence>
<proteinExistence type="inferred from homology"/>
<dbReference type="GO" id="GO:0004797">
    <property type="term" value="F:thymidine kinase activity"/>
    <property type="evidence" value="ECO:0007669"/>
    <property type="project" value="UniProtKB-EC"/>
</dbReference>
<evidence type="ECO:0000256" key="4">
    <source>
        <dbReference type="ARBA" id="ARBA00022679"/>
    </source>
</evidence>
<dbReference type="InterPro" id="IPR027417">
    <property type="entry name" value="P-loop_NTPase"/>
</dbReference>
<comment type="catalytic activity">
    <reaction evidence="8">
        <text>thymidine + ATP = dTMP + ADP + H(+)</text>
        <dbReference type="Rhea" id="RHEA:19129"/>
        <dbReference type="ChEBI" id="CHEBI:15378"/>
        <dbReference type="ChEBI" id="CHEBI:17748"/>
        <dbReference type="ChEBI" id="CHEBI:30616"/>
        <dbReference type="ChEBI" id="CHEBI:63528"/>
        <dbReference type="ChEBI" id="CHEBI:456216"/>
        <dbReference type="EC" id="2.7.1.21"/>
    </reaction>
</comment>
<dbReference type="Pfam" id="PF00265">
    <property type="entry name" value="TK"/>
    <property type="match status" value="1"/>
</dbReference>
<name>A0ABV5ZTB2_9PSEU</name>
<reference evidence="11 12" key="1">
    <citation type="submission" date="2024-09" db="EMBL/GenBank/DDBJ databases">
        <authorList>
            <person name="Sun Q."/>
            <person name="Mori K."/>
        </authorList>
    </citation>
    <scope>NUCLEOTIDE SEQUENCE [LARGE SCALE GENOMIC DNA]</scope>
    <source>
        <strain evidence="11 12">TBRC 7907</strain>
    </source>
</reference>
<dbReference type="PANTHER" id="PTHR11441">
    <property type="entry name" value="THYMIDINE KINASE"/>
    <property type="match status" value="1"/>
</dbReference>
<dbReference type="EMBL" id="JBHLZU010000007">
    <property type="protein sequence ID" value="MFB9904113.1"/>
    <property type="molecule type" value="Genomic_DNA"/>
</dbReference>
<evidence type="ECO:0000256" key="5">
    <source>
        <dbReference type="ARBA" id="ARBA00022741"/>
    </source>
</evidence>
<dbReference type="Proteomes" id="UP001589693">
    <property type="component" value="Unassembled WGS sequence"/>
</dbReference>
<evidence type="ECO:0000256" key="7">
    <source>
        <dbReference type="ARBA" id="ARBA00022840"/>
    </source>
</evidence>
<organism evidence="11 12">
    <name type="scientific">Allokutzneria oryzae</name>
    <dbReference type="NCBI Taxonomy" id="1378989"/>
    <lineage>
        <taxon>Bacteria</taxon>
        <taxon>Bacillati</taxon>
        <taxon>Actinomycetota</taxon>
        <taxon>Actinomycetes</taxon>
        <taxon>Pseudonocardiales</taxon>
        <taxon>Pseudonocardiaceae</taxon>
        <taxon>Allokutzneria</taxon>
    </lineage>
</organism>
<evidence type="ECO:0000256" key="8">
    <source>
        <dbReference type="RuleBase" id="RU000544"/>
    </source>
</evidence>
<dbReference type="NCBIfam" id="NF003297">
    <property type="entry name" value="PRK04296.1-2"/>
    <property type="match status" value="1"/>
</dbReference>
<keyword evidence="4 8" id="KW-0808">Transferase</keyword>
<accession>A0ABV5ZTB2</accession>
<keyword evidence="12" id="KW-1185">Reference proteome</keyword>
<dbReference type="EC" id="2.7.1.21" evidence="2 8"/>
<dbReference type="InterPro" id="IPR001267">
    <property type="entry name" value="Thymidine_kinase"/>
</dbReference>
<keyword evidence="5 8" id="KW-0547">Nucleotide-binding</keyword>
<comment type="similarity">
    <text evidence="1 9">Belongs to the thymidine kinase family.</text>
</comment>
<feature type="region of interest" description="Disordered" evidence="10">
    <location>
        <begin position="1"/>
        <end position="27"/>
    </location>
</feature>
<evidence type="ECO:0000256" key="10">
    <source>
        <dbReference type="SAM" id="MobiDB-lite"/>
    </source>
</evidence>
<dbReference type="Gene3D" id="3.40.50.300">
    <property type="entry name" value="P-loop containing nucleotide triphosphate hydrolases"/>
    <property type="match status" value="1"/>
</dbReference>
<evidence type="ECO:0000256" key="1">
    <source>
        <dbReference type="ARBA" id="ARBA00007587"/>
    </source>
</evidence>
<keyword evidence="6 8" id="KW-0418">Kinase</keyword>
<evidence type="ECO:0000313" key="11">
    <source>
        <dbReference type="EMBL" id="MFB9904113.1"/>
    </source>
</evidence>
<protein>
    <recommendedName>
        <fullName evidence="2 8">Thymidine kinase</fullName>
        <ecNumber evidence="2 8">2.7.1.21</ecNumber>
    </recommendedName>
</protein>
<keyword evidence="7 8" id="KW-0067">ATP-binding</keyword>
<dbReference type="PANTHER" id="PTHR11441:SF0">
    <property type="entry name" value="THYMIDINE KINASE, CYTOSOLIC"/>
    <property type="match status" value="1"/>
</dbReference>
<evidence type="ECO:0000256" key="3">
    <source>
        <dbReference type="ARBA" id="ARBA00022634"/>
    </source>
</evidence>
<feature type="region of interest" description="Disordered" evidence="10">
    <location>
        <begin position="205"/>
        <end position="229"/>
    </location>
</feature>
<evidence type="ECO:0000256" key="9">
    <source>
        <dbReference type="RuleBase" id="RU004165"/>
    </source>
</evidence>